<dbReference type="Pfam" id="PF16013">
    <property type="entry name" value="DUF4781"/>
    <property type="match status" value="1"/>
</dbReference>
<feature type="compositionally biased region" description="Low complexity" evidence="1">
    <location>
        <begin position="2636"/>
        <end position="2648"/>
    </location>
</feature>
<dbReference type="Pfam" id="PF01476">
    <property type="entry name" value="LysM"/>
    <property type="match status" value="1"/>
</dbReference>
<feature type="region of interest" description="Disordered" evidence="1">
    <location>
        <begin position="2614"/>
        <end position="2656"/>
    </location>
</feature>
<reference evidence="4 5" key="1">
    <citation type="submission" date="2015-11" db="EMBL/GenBank/DDBJ databases">
        <title>Expanding the genomic diversity of Burkholderia species for the development of highly accurate diagnostics.</title>
        <authorList>
            <person name="Sahl J."/>
            <person name="Keim P."/>
            <person name="Wagner D."/>
        </authorList>
    </citation>
    <scope>NUCLEOTIDE SEQUENCE [LARGE SCALE GENOMIC DNA]</scope>
    <source>
        <strain evidence="4 5">MSMB1301WGS</strain>
    </source>
</reference>
<dbReference type="NCBIfam" id="NF012230">
    <property type="entry name" value="LWXIA_domain"/>
    <property type="match status" value="1"/>
</dbReference>
<evidence type="ECO:0000259" key="2">
    <source>
        <dbReference type="Pfam" id="PF01476"/>
    </source>
</evidence>
<dbReference type="PANTHER" id="PTHR24216">
    <property type="entry name" value="PAXILLIN-RELATED"/>
    <property type="match status" value="1"/>
</dbReference>
<sequence length="4138" mass="436415">MVLMAVGGGGPVNVPQPQNDDDPAPKNGAGSNPPAQTPEQQALAAAQAETQRLLQLAQAEMATLKRLHDQGASQADLDNQVKKAESAWGAVQAAVENQMRVAAQGGGDTNKAIAGVASDLRNASPNDPVLGSVLDDAQKAVSAESVPERATNVKAFQFAMAMQKDQAANADLKQYNALPGGIRRADPDTGAQLRQAATTADANANDAYAALTTALRHEYSTSAATLRLNDAKADYAAWQKEPGGLRRADEADITRELSQAQSQYDKVVTGGDDTALTYVTADEQKQVVASVKQNHDGMWYTGLVDALGEESQLKRTIATINPDDPSLSPQMKQLAQSDPVTFALLQDTGVNVDPNDPKLSTQEKLLARQNPLAEAFVKMTGIPVSTDGMSDADAKALNAKIDQAGGVFAYVMAQAQAQVKAGKDNPGYQKIQTLLAAAPEVRLQYTKQQVAQLMANPGSNPGAALQVLKTNMNASFSLDERQTLWTQAGQPHFNASFIHSQIDPLMQKPDSQATDQASMQARYDGRMNADKAGKWMQDILANAPPEFAGVVLDTVEKDFGNKWTQSNTGTPQPYGDGIEFYKGLSTAVGLADQQPTASGEPVHREDDVASWLLDANGNAKTMIYTLRGSDTGYGFDSVRQALASGVDPALSKALLSRMQNDDRFRSGFANDFQLRYDQGTKHAQDKQNKDAANASYKLFQTDPDKQLNAYFDDFQKHFDDKAYTFTTGSDQMTNFVGAGLGIQPDDPGATPTDRNDVPSMALLEQLIVGNGQLQNGTNVNSQSLYARNSAATQMIQNVVDQIRKVGGDHAVVSLVPIYYVSKATGTAPSALFKVQVAGHPDQYKLIDDRGWKYDTVDDYQHNNALSDDGKLYVPKSLTNGPASGGFSQYESIDAHKTEWYQHAEHILEMGAGILAAAGGVVLVASGIGAPVGGLMLGAAWTAVGAGMAVGVPAAIGDLNNLSDHGQSIGFDNAQARGDWISLIGSGAGIAGGGLGVAAKSLAEASSLLRTTGQVSDLLTVASRGDGVAADVAGLGRFTQEADAFQSLAQTTGRTAGVFNVTGGVIGGYQMADQGVSLVKNWDAMSDSDRAQQLLNLGIGVAQMGLGSHTLMERPIRAITKTPAPSTMPRPVAINVVESLYGNGLANQRLAVGEIGNPWQHAEEQAASFGEPADDGEPVPPADAGLRSRFAAWLRARRAQGTPDEGDAILLRLAPDAEGIDGEATPAVADALAGDGATPAKAGTPAAASAAAAGATPAKAGTPAAASAAAAGHPASWDIPAQVAADREILSSVVGSILESGNRLEHVEYYVYALEDGEGNVRNLGEDGLPATERGNLSDDIRASNADARRAAAGNDPEKLAAAAAADDGTIGVTRYASYHDAMMVARNGVAAGRYQVALVDQTALAADGTVPPGAVVGHVGLDETGKRLSLSMNPMYDRTLRVMYPRGFDPAKPLIRSEDGRRVDVINALPGMNETQWGAYPRREADLAIYSDNAAQPENQLPPGERPLMPVPPGYFAVYAHAWADAFASATGKPMSVEDLAEMVRQSGWDGKSPVILYACGAGTRVSPLAQLLANVLGVDVYGASGFVAWRSPRSRADGSPDSGYAAGIVIEPGAPSFAGKPDRSVQYGPRTYRFAPALAVIDQGAHAVDWSTVAPRPVSNRWGDSGGSGDARVPLGVYVWRVLTHRGSIINPRSRRPASALEMTHALEELAWKGYTPGTPIALEGPHSGADPELLQEFADLIQAPVFGRLGDSDAAGWQRAIPNPNRRLARFQIEPDVNGKFSPGRAQPVRVNPLELRPVPGSNVVNLLGHATARQFLKVSGFDIVESHGTKPNNVRWDSSIAVTQDGTTISPREFARRMLEDPAYTEGNGVLLTGCYLGSGDYPFAQELAYELQVPVIASIASNSVRGTGALELHPNSDDIVVPAHDPDVSTRLYLHIPETPDASQPPLVFARRGEPAPGATARSDAPVEPVRPVEARVDPDADSGRRGNAGASGDAARPGATPGGPMHPHPRLSGEPDANEPPVNVPVPLVEVEPGQIFTADEWAARAQQAGEAEADDGLSGKTHKINPKTSRVYTDRTIANGGVITTTIHGHSVMQPGFDDVTGIDATQHPEFLRPADTLLMPADDPLHPIGARGLMSPPGHHVVFGHGISADAMLGPHGRPMTPDEVAERVAPVLEPGQDVTLYSCFGGSGKHDPLRVAPGQVRAASTTFAAALAQRLSELTGRPTSVWAPPDILLVERDGSTTVRGTRLTGQVDKDRLPMQRFVGDPARAGRPALPAAAGAESSPTAAQTAARPIGDRPARPTVPRVPDPTFADPDYDFGAIPDDTFESVTLDHAFRGALAERPGVIGDAARVTKAGGTVSQHWPSGFLDDAEPSRVIDDVMQAFDAAGLTNLRVEFVTRDGSTVLGSGTDFGALDPEEGWFRFSGTVPDATAAAAHAPGRAVADAPRALPEGVRTIAHDALAQALDAASTGPSNHTYVPADALPDDTAFAHGDLTAAERVAASARANLAAVEAAAPTDVVLLSALGYDPASALRIVTPDGGTLFKPAGVDMYVVRTRDATTGDASYRLAAIDHSGLPEGYAAVHAGGTRAAGAVDGSPIWPMIGPAGPTGRLASASGDPSGATTPATVSSHPGAPAAPSHATTVETEQQTRAAAWLDTLGRRTLTRVDGRHVPTLDGLARQIGPNAHVLIAAHATPPAGDGPHGAPTFVAVFETDANGALGPVRMLNGKRVPHALNKALERSDNSGRRARGKLDFYVSPVSHDELVHFGGPSKIETPDGKTSWSVTTSGQAIDKTLAADVSKLQDAPVFKRPRQAVRAVSGEHRWIHVVDDETGKVLGHAERDTNHVWKYFEKAPLGDTEIPEQALRTVFRRRRRGGIPVGRSPRRGIRFVVSDVTPATVERIGGFRPAKEAPAVEKKPIRSAGDLFQSIVPVRRPLARAEQGDDANAARLPPVDPHLLPSDKSALNAVDFSGNSVPHLLTAIRNGALDGGRHVIYVFRTDGAVAEALGNPLGVIAERNGEMRWFDKLPQVGNQNHAGLPLDEMPIGSDRFGADVHFLLTQLAPHDFLNSARPTRVAALEARAKALRDQWKDAEARGRHSAPFRALAARTRHAYNDVLGDLRRLRSNGAAPAPLSIEPYQPGLSSATVVEFSLRNGAAKPEQYFATHEQIEAYNKQAERPGGVNLVLKGEPQAVMVDVGMWRTLRNKLYVARDVSTSASRFLPVPGKLRARTRNLGAATVADKRIRQIFTRSSDALQDRMVPMARSFSLSDDPALMGALVERYGGVMPVVTLVIDPHSLAAALGKAHDPDFLRAVRALGDQKNAVFDGENGVIHPAPGSDGTALALDDLAHLHRWLDEAARTGFAIRLETAPSRALVSGNDYRFQSGTNDTYHDYVRVMTALERWSNAHPDTVAPNVMVTFHGWDAVPESVPGGGHEKLLRAVLERKGLEWVHMGLSYGTHGTDFIGNQDLTGALAKLIVENRNRPEIIDRLHGADALTRVFERVDRQTLANQHQLLFAEVERIGTAQGMTPAELTSLRQKIHEGNTTVWLNQARKATIEHATTLWEADGNKPRTKTDKGARTFGRRWLADHGGSVPARATTGKRPSAADPLDHWRAVVHDPALINDGTKPIGASRREAAQLAQVDIPVAKRAQAELHALRVHDEPIGDNAPPPSPKRIAGDIAVATMTGGAGAGVLVAVGRESVRTATNSLYAGLRVGRVFQALHHGAVASLKNGDPRVFDRVVDRLVRGLQAQLKANGFDVTARGTQLEQIAHEGKAMAAQLRALNDDGMLSFDDTVAHTKAVAADMLAQMQGVVGGTSLKLLHHGSPRHSIGRVGRVLALGGYGGSITMNAFRAVTHGDWLAGGQAIGGALSAVYTGIVYKGSLRGMNAENRSQLARIASATGDYLTSAVGIVTGVHTALTVDPVTGTLTAMSGALLGAGRLHAHFPNATPWMERLPTGVALAPVAIFGIMQGISLYTSATADDQHKQPGSSPKPPGSNAGTPAPGASFAPSPGTPTAPVHTSAPATPSASATPGAQPSGTPSRPAPPSSSPSPTPLTVNVAPGDSLWTIAQRHEGTLLAAAHVPADEQQRMSDGERINVALNEILQLNRSLASHPGEIDPGQQVIVG</sequence>
<feature type="compositionally biased region" description="Gly residues" evidence="1">
    <location>
        <begin position="1"/>
        <end position="11"/>
    </location>
</feature>
<dbReference type="InterPro" id="IPR031962">
    <property type="entry name" value="DUF4781"/>
</dbReference>
<feature type="region of interest" description="Disordered" evidence="1">
    <location>
        <begin position="1941"/>
        <end position="2028"/>
    </location>
</feature>
<dbReference type="InterPro" id="IPR018392">
    <property type="entry name" value="LysM"/>
</dbReference>
<dbReference type="InterPro" id="IPR036779">
    <property type="entry name" value="LysM_dom_sf"/>
</dbReference>
<protein>
    <submittedName>
        <fullName evidence="4">Peptidoglycan-binding protein LysM</fullName>
    </submittedName>
</protein>
<feature type="compositionally biased region" description="Low complexity" evidence="1">
    <location>
        <begin position="4007"/>
        <end position="4053"/>
    </location>
</feature>
<accession>A0A125BT63</accession>
<dbReference type="CDD" id="cd00118">
    <property type="entry name" value="LysM"/>
    <property type="match status" value="1"/>
</dbReference>
<feature type="compositionally biased region" description="Basic and acidic residues" evidence="1">
    <location>
        <begin position="1975"/>
        <end position="1989"/>
    </location>
</feature>
<dbReference type="RefSeq" id="WP_060104408.1">
    <property type="nucleotide sequence ID" value="NZ_LPEQ01000048.1"/>
</dbReference>
<evidence type="ECO:0000313" key="5">
    <source>
        <dbReference type="Proteomes" id="UP000062317"/>
    </source>
</evidence>
<feature type="compositionally biased region" description="Low complexity" evidence="1">
    <location>
        <begin position="33"/>
        <end position="48"/>
    </location>
</feature>
<evidence type="ECO:0000313" key="4">
    <source>
        <dbReference type="EMBL" id="KVV51447.1"/>
    </source>
</evidence>
<evidence type="ECO:0000259" key="3">
    <source>
        <dbReference type="Pfam" id="PF16013"/>
    </source>
</evidence>
<feature type="domain" description="DUF4781" evidence="3">
    <location>
        <begin position="846"/>
        <end position="1028"/>
    </location>
</feature>
<organism evidence="4 5">
    <name type="scientific">Burkholderia territorii</name>
    <dbReference type="NCBI Taxonomy" id="1503055"/>
    <lineage>
        <taxon>Bacteria</taxon>
        <taxon>Pseudomonadati</taxon>
        <taxon>Pseudomonadota</taxon>
        <taxon>Betaproteobacteria</taxon>
        <taxon>Burkholderiales</taxon>
        <taxon>Burkholderiaceae</taxon>
        <taxon>Burkholderia</taxon>
        <taxon>Burkholderia cepacia complex</taxon>
    </lineage>
</organism>
<name>A0A125BT63_9BURK</name>
<proteinExistence type="predicted"/>
<feature type="compositionally biased region" description="Pro residues" evidence="1">
    <location>
        <begin position="4054"/>
        <end position="4065"/>
    </location>
</feature>
<gene>
    <name evidence="4" type="ORF">WT27_29560</name>
</gene>
<feature type="region of interest" description="Disordered" evidence="1">
    <location>
        <begin position="2272"/>
        <end position="2322"/>
    </location>
</feature>
<keyword evidence="5" id="KW-1185">Reference proteome</keyword>
<dbReference type="Gene3D" id="3.10.350.10">
    <property type="entry name" value="LysM domain"/>
    <property type="match status" value="1"/>
</dbReference>
<dbReference type="EMBL" id="LPEQ01000048">
    <property type="protein sequence ID" value="KVV51447.1"/>
    <property type="molecule type" value="Genomic_DNA"/>
</dbReference>
<feature type="region of interest" description="Disordered" evidence="1">
    <location>
        <begin position="1"/>
        <end position="48"/>
    </location>
</feature>
<evidence type="ECO:0000256" key="1">
    <source>
        <dbReference type="SAM" id="MobiDB-lite"/>
    </source>
</evidence>
<comment type="caution">
    <text evidence="4">The sequence shown here is derived from an EMBL/GenBank/DDBJ whole genome shotgun (WGS) entry which is preliminary data.</text>
</comment>
<dbReference type="Proteomes" id="UP000062317">
    <property type="component" value="Unassembled WGS sequence"/>
</dbReference>
<dbReference type="PANTHER" id="PTHR24216:SF65">
    <property type="entry name" value="PAXILLIN-LIKE PROTEIN 1"/>
    <property type="match status" value="1"/>
</dbReference>
<feature type="region of interest" description="Disordered" evidence="1">
    <location>
        <begin position="3991"/>
        <end position="4071"/>
    </location>
</feature>
<feature type="domain" description="LysM" evidence="2">
    <location>
        <begin position="4071"/>
        <end position="4137"/>
    </location>
</feature>
<feature type="compositionally biased region" description="Low complexity" evidence="1">
    <location>
        <begin position="2273"/>
        <end position="2294"/>
    </location>
</feature>